<dbReference type="GO" id="GO:0004674">
    <property type="term" value="F:protein serine/threonine kinase activity"/>
    <property type="evidence" value="ECO:0007669"/>
    <property type="project" value="UniProtKB-KW"/>
</dbReference>
<proteinExistence type="inferred from homology"/>
<evidence type="ECO:0000256" key="2">
    <source>
        <dbReference type="ARBA" id="ARBA00022679"/>
    </source>
</evidence>
<evidence type="ECO:0000259" key="7">
    <source>
        <dbReference type="SMART" id="SM00387"/>
    </source>
</evidence>
<dbReference type="GO" id="GO:0042174">
    <property type="term" value="P:negative regulation of sporulation resulting in formation of a cellular spore"/>
    <property type="evidence" value="ECO:0007669"/>
    <property type="project" value="InterPro"/>
</dbReference>
<protein>
    <submittedName>
        <fullName evidence="8">Stage II sporulation protein AB (Anti-sigma F factor)</fullName>
    </submittedName>
</protein>
<dbReference type="InterPro" id="IPR010194">
    <property type="entry name" value="Anti-sigma_F"/>
</dbReference>
<keyword evidence="6" id="KW-0749">Sporulation</keyword>
<keyword evidence="4" id="KW-0418">Kinase</keyword>
<evidence type="ECO:0000256" key="1">
    <source>
        <dbReference type="ARBA" id="ARBA00022527"/>
    </source>
</evidence>
<dbReference type="Proteomes" id="UP000192738">
    <property type="component" value="Unassembled WGS sequence"/>
</dbReference>
<keyword evidence="5" id="KW-0067">ATP-binding</keyword>
<dbReference type="InterPro" id="IPR003594">
    <property type="entry name" value="HATPase_dom"/>
</dbReference>
<dbReference type="AlphaFoldDB" id="A0A1W2AD67"/>
<dbReference type="GO" id="GO:0016989">
    <property type="term" value="F:sigma factor antagonist activity"/>
    <property type="evidence" value="ECO:0007669"/>
    <property type="project" value="InterPro"/>
</dbReference>
<dbReference type="GO" id="GO:0030435">
    <property type="term" value="P:sporulation resulting in formation of a cellular spore"/>
    <property type="evidence" value="ECO:0007669"/>
    <property type="project" value="UniProtKB-KW"/>
</dbReference>
<accession>A0A1W2AD67</accession>
<keyword evidence="2" id="KW-0808">Transferase</keyword>
<dbReference type="InterPro" id="IPR036890">
    <property type="entry name" value="HATPase_C_sf"/>
</dbReference>
<evidence type="ECO:0000256" key="4">
    <source>
        <dbReference type="ARBA" id="ARBA00022777"/>
    </source>
</evidence>
<evidence type="ECO:0000256" key="5">
    <source>
        <dbReference type="ARBA" id="ARBA00022840"/>
    </source>
</evidence>
<dbReference type="GO" id="GO:0005524">
    <property type="term" value="F:ATP binding"/>
    <property type="evidence" value="ECO:0007669"/>
    <property type="project" value="UniProtKB-KW"/>
</dbReference>
<dbReference type="RefSeq" id="WP_245823874.1">
    <property type="nucleotide sequence ID" value="NZ_CP155572.1"/>
</dbReference>
<dbReference type="EMBL" id="FWXI01000005">
    <property type="protein sequence ID" value="SMC58432.1"/>
    <property type="molecule type" value="Genomic_DNA"/>
</dbReference>
<dbReference type="HAMAP" id="MF_00637">
    <property type="entry name" value="Anti_sigma_F"/>
    <property type="match status" value="1"/>
</dbReference>
<dbReference type="Gene3D" id="3.30.565.10">
    <property type="entry name" value="Histidine kinase-like ATPase, C-terminal domain"/>
    <property type="match status" value="1"/>
</dbReference>
<evidence type="ECO:0000256" key="3">
    <source>
        <dbReference type="ARBA" id="ARBA00022741"/>
    </source>
</evidence>
<gene>
    <name evidence="8" type="ORF">SAMN04488500_105201</name>
</gene>
<dbReference type="Pfam" id="PF13581">
    <property type="entry name" value="HATPase_c_2"/>
    <property type="match status" value="1"/>
</dbReference>
<keyword evidence="3" id="KW-0547">Nucleotide-binding</keyword>
<dbReference type="SMART" id="SM00387">
    <property type="entry name" value="HATPase_c"/>
    <property type="match status" value="1"/>
</dbReference>
<keyword evidence="9" id="KW-1185">Reference proteome</keyword>
<evidence type="ECO:0000313" key="9">
    <source>
        <dbReference type="Proteomes" id="UP000192738"/>
    </source>
</evidence>
<evidence type="ECO:0000256" key="6">
    <source>
        <dbReference type="ARBA" id="ARBA00022969"/>
    </source>
</evidence>
<reference evidence="8 9" key="1">
    <citation type="submission" date="2017-04" db="EMBL/GenBank/DDBJ databases">
        <authorList>
            <person name="Afonso C.L."/>
            <person name="Miller P.J."/>
            <person name="Scott M.A."/>
            <person name="Spackman E."/>
            <person name="Goraichik I."/>
            <person name="Dimitrov K.M."/>
            <person name="Suarez D.L."/>
            <person name="Swayne D.E."/>
        </authorList>
    </citation>
    <scope>NUCLEOTIDE SEQUENCE [LARGE SCALE GENOMIC DNA]</scope>
    <source>
        <strain evidence="8 9">DSM 5090</strain>
    </source>
</reference>
<dbReference type="PANTHER" id="PTHR35526:SF3">
    <property type="entry name" value="ANTI-SIGMA-F FACTOR RSBW"/>
    <property type="match status" value="1"/>
</dbReference>
<dbReference type="SUPFAM" id="SSF55874">
    <property type="entry name" value="ATPase domain of HSP90 chaperone/DNA topoisomerase II/histidine kinase"/>
    <property type="match status" value="1"/>
</dbReference>
<evidence type="ECO:0000313" key="8">
    <source>
        <dbReference type="EMBL" id="SMC58432.1"/>
    </source>
</evidence>
<dbReference type="NCBIfam" id="TIGR01925">
    <property type="entry name" value="spIIAB"/>
    <property type="match status" value="1"/>
</dbReference>
<name>A0A1W2AD67_9FIRM</name>
<organism evidence="8 9">
    <name type="scientific">Sporomusa malonica</name>
    <dbReference type="NCBI Taxonomy" id="112901"/>
    <lineage>
        <taxon>Bacteria</taxon>
        <taxon>Bacillati</taxon>
        <taxon>Bacillota</taxon>
        <taxon>Negativicutes</taxon>
        <taxon>Selenomonadales</taxon>
        <taxon>Sporomusaceae</taxon>
        <taxon>Sporomusa</taxon>
    </lineage>
</organism>
<dbReference type="InterPro" id="IPR050267">
    <property type="entry name" value="Anti-sigma-factor_SerPK"/>
</dbReference>
<feature type="domain" description="Histidine kinase/HSP90-like ATPase" evidence="7">
    <location>
        <begin position="39"/>
        <end position="144"/>
    </location>
</feature>
<sequence length="148" mass="16520">MGTRIKNQIKFTILSLNENVSFARAAAAAFAAQIDLTLTEIDEIKVAVSEAVSNAVIHGYGEDNQQENYIELIMILYLDKLEFTIIDRGKGIANIEEARQPSFSSDPERMGLGFVFMESFMDELEVKSEIKQGTTVRMAKMLAPVTEH</sequence>
<keyword evidence="1" id="KW-0723">Serine/threonine-protein kinase</keyword>
<dbReference type="PANTHER" id="PTHR35526">
    <property type="entry name" value="ANTI-SIGMA-F FACTOR RSBW-RELATED"/>
    <property type="match status" value="1"/>
</dbReference>
<dbReference type="STRING" id="112901.SAMN04488500_105201"/>